<dbReference type="OrthoDB" id="8667193at2"/>
<dbReference type="Proteomes" id="UP000239990">
    <property type="component" value="Unassembled WGS sequence"/>
</dbReference>
<comment type="caution">
    <text evidence="3">The sequence shown here is derived from an EMBL/GenBank/DDBJ whole genome shotgun (WGS) entry which is preliminary data.</text>
</comment>
<dbReference type="EMBL" id="PREU01000006">
    <property type="protein sequence ID" value="PPA75427.1"/>
    <property type="molecule type" value="Genomic_DNA"/>
</dbReference>
<feature type="compositionally biased region" description="Basic residues" evidence="1">
    <location>
        <begin position="1"/>
        <end position="17"/>
    </location>
</feature>
<dbReference type="InterPro" id="IPR024467">
    <property type="entry name" value="Xre/MbcA/ParS-like_toxin-bd"/>
</dbReference>
<organism evidence="3 4">
    <name type="scientific">Achromobacter spanius</name>
    <dbReference type="NCBI Taxonomy" id="217203"/>
    <lineage>
        <taxon>Bacteria</taxon>
        <taxon>Pseudomonadati</taxon>
        <taxon>Pseudomonadota</taxon>
        <taxon>Betaproteobacteria</taxon>
        <taxon>Burkholderiales</taxon>
        <taxon>Alcaligenaceae</taxon>
        <taxon>Achromobacter</taxon>
    </lineage>
</organism>
<reference evidence="3 4" key="1">
    <citation type="submission" date="2018-02" db="EMBL/GenBank/DDBJ databases">
        <title>Draft Genome of Achromobacter spanius stain 6.</title>
        <authorList>
            <person name="Gunasekera T.S."/>
            <person name="Radwan O."/>
            <person name="Ruiz O.N."/>
        </authorList>
    </citation>
    <scope>NUCLEOTIDE SEQUENCE [LARGE SCALE GENOMIC DNA]</scope>
    <source>
        <strain evidence="3 4">6</strain>
    </source>
</reference>
<dbReference type="AlphaFoldDB" id="A0A2S5GQP9"/>
<feature type="domain" description="Antitoxin Xre/MbcA/ParS-like toxin-binding" evidence="2">
    <location>
        <begin position="132"/>
        <end position="163"/>
    </location>
</feature>
<evidence type="ECO:0000313" key="4">
    <source>
        <dbReference type="Proteomes" id="UP000239990"/>
    </source>
</evidence>
<gene>
    <name evidence="3" type="ORF">C4E15_15120</name>
</gene>
<sequence length="184" mass="20162">MARHSTPHSSKARRQRPARPPSPALRKRPVAVDDAPASTVIHAPPGAASAADHGVTLALDWRLTQALGTTRAPSTLQGAAPLLQALRQTFPDDLARWFPLVPLCPPEPGLAFGLDVSDLRVLYRALRVVWLAELVFGGRDEGQRWLRSPKRRLLGRVPLLLCQHGRYAGFIESWLIDIDEGNGP</sequence>
<evidence type="ECO:0000256" key="1">
    <source>
        <dbReference type="SAM" id="MobiDB-lite"/>
    </source>
</evidence>
<feature type="region of interest" description="Disordered" evidence="1">
    <location>
        <begin position="1"/>
        <end position="31"/>
    </location>
</feature>
<proteinExistence type="predicted"/>
<accession>A0A2S5GQP9</accession>
<protein>
    <submittedName>
        <fullName evidence="3">DUF2384 domain-containing protein</fullName>
    </submittedName>
</protein>
<name>A0A2S5GQP9_9BURK</name>
<dbReference type="Pfam" id="PF09722">
    <property type="entry name" value="Xre_MbcA_ParS_C"/>
    <property type="match status" value="1"/>
</dbReference>
<evidence type="ECO:0000313" key="3">
    <source>
        <dbReference type="EMBL" id="PPA75427.1"/>
    </source>
</evidence>
<evidence type="ECO:0000259" key="2">
    <source>
        <dbReference type="Pfam" id="PF09722"/>
    </source>
</evidence>